<feature type="domain" description="BTB" evidence="1">
    <location>
        <begin position="18"/>
        <end position="98"/>
    </location>
</feature>
<dbReference type="PANTHER" id="PTHR47843">
    <property type="entry name" value="BTB DOMAIN-CONTAINING PROTEIN-RELATED"/>
    <property type="match status" value="1"/>
</dbReference>
<organism evidence="2 3">
    <name type="scientific">Fusarium euwallaceae</name>
    <dbReference type="NCBI Taxonomy" id="1147111"/>
    <lineage>
        <taxon>Eukaryota</taxon>
        <taxon>Fungi</taxon>
        <taxon>Dikarya</taxon>
        <taxon>Ascomycota</taxon>
        <taxon>Pezizomycotina</taxon>
        <taxon>Sordariomycetes</taxon>
        <taxon>Hypocreomycetidae</taxon>
        <taxon>Hypocreales</taxon>
        <taxon>Nectriaceae</taxon>
        <taxon>Fusarium</taxon>
        <taxon>Fusarium solani species complex</taxon>
    </lineage>
</organism>
<keyword evidence="3" id="KW-1185">Reference proteome</keyword>
<dbReference type="SUPFAM" id="SSF54695">
    <property type="entry name" value="POZ domain"/>
    <property type="match status" value="1"/>
</dbReference>
<reference evidence="2 3" key="1">
    <citation type="submission" date="2017-06" db="EMBL/GenBank/DDBJ databases">
        <title>Comparative genomic analysis of Ambrosia Fusariam Clade fungi.</title>
        <authorList>
            <person name="Stajich J.E."/>
            <person name="Carrillo J."/>
            <person name="Kijimoto T."/>
            <person name="Eskalen A."/>
            <person name="O'Donnell K."/>
            <person name="Kasson M."/>
        </authorList>
    </citation>
    <scope>NUCLEOTIDE SEQUENCE [LARGE SCALE GENOMIC DNA]</scope>
    <source>
        <strain evidence="2 3">UCR1854</strain>
    </source>
</reference>
<proteinExistence type="predicted"/>
<name>A0A430L1A2_9HYPO</name>
<dbReference type="AlphaFoldDB" id="A0A430L1A2"/>
<dbReference type="Proteomes" id="UP000287124">
    <property type="component" value="Unassembled WGS sequence"/>
</dbReference>
<evidence type="ECO:0000313" key="3">
    <source>
        <dbReference type="Proteomes" id="UP000287124"/>
    </source>
</evidence>
<comment type="caution">
    <text evidence="2">The sequence shown here is derived from an EMBL/GenBank/DDBJ whole genome shotgun (WGS) entry which is preliminary data.</text>
</comment>
<dbReference type="InterPro" id="IPR011333">
    <property type="entry name" value="SKP1/BTB/POZ_sf"/>
</dbReference>
<sequence length="239" mass="27053">MEKTRGLLETLWESGDYADMVLVSTEKTYRAHRAVVCLQSPVISKDCVSNTINTNWIKPNNFGVSYATTISFTFGSDDSRSVDCIIQYFYLSDYDIPRSIPATGDEPVVVAKDDPSNSATGDTTSDDSCLVTHVKVFALAGKYDVPHLRMLSLNKFEAAARLHWKSKYLVEAAREAYTSTVSDMQDMRTAVIKIIYTQQELMDEKHIQDLLMGVPRISYDLNMYFHSIVTPYSRPLLFR</sequence>
<dbReference type="PANTHER" id="PTHR47843:SF5">
    <property type="entry name" value="BTB_POZ DOMAIN PROTEIN"/>
    <property type="match status" value="1"/>
</dbReference>
<dbReference type="PROSITE" id="PS50097">
    <property type="entry name" value="BTB"/>
    <property type="match status" value="1"/>
</dbReference>
<evidence type="ECO:0000259" key="1">
    <source>
        <dbReference type="PROSITE" id="PS50097"/>
    </source>
</evidence>
<evidence type="ECO:0000313" key="2">
    <source>
        <dbReference type="EMBL" id="RTE69472.1"/>
    </source>
</evidence>
<dbReference type="EMBL" id="MIKF01000571">
    <property type="protein sequence ID" value="RTE69472.1"/>
    <property type="molecule type" value="Genomic_DNA"/>
</dbReference>
<accession>A0A430L1A2</accession>
<dbReference type="Gene3D" id="3.30.710.10">
    <property type="entry name" value="Potassium Channel Kv1.1, Chain A"/>
    <property type="match status" value="1"/>
</dbReference>
<dbReference type="Pfam" id="PF00651">
    <property type="entry name" value="BTB"/>
    <property type="match status" value="1"/>
</dbReference>
<gene>
    <name evidence="2" type="ORF">BHE90_016144</name>
</gene>
<dbReference type="InterPro" id="IPR000210">
    <property type="entry name" value="BTB/POZ_dom"/>
</dbReference>
<protein>
    <recommendedName>
        <fullName evidence="1">BTB domain-containing protein</fullName>
    </recommendedName>
</protein>